<sequence>MNLYPIPPDFIEKITKLSWCDIKWAYEYKLITSEIPIKKAEREVLSGSYAAPELELSFITPGKSDDITPFLKNLCSEDQQKDDSIVKKKWLFIVLSWLWNNRHNFKDPLDEVENIYADFDYPSEIESFVKYMPPSDGYDPSTHTQTENINHLMDNWKSYLEEESSLFKI</sequence>
<dbReference type="RefSeq" id="WP_269949936.1">
    <property type="nucleotide sequence ID" value="NZ_CP104758.1"/>
</dbReference>
<dbReference type="InterPro" id="IPR016630">
    <property type="entry name" value="UCP015278"/>
</dbReference>
<name>A0AAJ5QKU2_9GAMM</name>
<dbReference type="PIRSF" id="PIRSF015278">
    <property type="entry name" value="UCP015278"/>
    <property type="match status" value="1"/>
</dbReference>
<proteinExistence type="predicted"/>
<reference evidence="1 2" key="1">
    <citation type="journal article" date="2022" name="J Glob Antimicrob Resist">
        <title>First complete genome of a multidrug resistant strain of the novel human pathogen Kalamiella piersonii (GABEKP28) identified in human saliva.</title>
        <authorList>
            <person name="McDonagh F."/>
            <person name="Singh N.K."/>
            <person name="Venkateswaran K."/>
            <person name="Lonappan A.M."/>
            <person name="Hallahan B."/>
            <person name="Tuohy A."/>
            <person name="Burke L."/>
            <person name="Kovarova A."/>
            <person name="Miliotis G."/>
        </authorList>
    </citation>
    <scope>NUCLEOTIDE SEQUENCE [LARGE SCALE GENOMIC DNA]</scope>
    <source>
        <strain evidence="1 2">GABEKP28</strain>
    </source>
</reference>
<organism evidence="1 2">
    <name type="scientific">Pantoea piersonii</name>
    <dbReference type="NCBI Taxonomy" id="2364647"/>
    <lineage>
        <taxon>Bacteria</taxon>
        <taxon>Pseudomonadati</taxon>
        <taxon>Pseudomonadota</taxon>
        <taxon>Gammaproteobacteria</taxon>
        <taxon>Enterobacterales</taxon>
        <taxon>Erwiniaceae</taxon>
        <taxon>Pantoea</taxon>
    </lineage>
</organism>
<gene>
    <name evidence="1" type="ORF">N5580_04085</name>
</gene>
<dbReference type="AlphaFoldDB" id="A0AAJ5QKU2"/>
<evidence type="ECO:0000313" key="1">
    <source>
        <dbReference type="EMBL" id="WBG91742.1"/>
    </source>
</evidence>
<protein>
    <submittedName>
        <fullName evidence="1">DUF2247 family protein</fullName>
    </submittedName>
</protein>
<dbReference type="EMBL" id="CP104758">
    <property type="protein sequence ID" value="WBG91742.1"/>
    <property type="molecule type" value="Genomic_DNA"/>
</dbReference>
<accession>A0AAJ5QKU2</accession>
<dbReference type="KEGG" id="kpie:N5580_04085"/>
<dbReference type="Pfam" id="PF10004">
    <property type="entry name" value="DUF2247"/>
    <property type="match status" value="1"/>
</dbReference>
<dbReference type="Proteomes" id="UP001211544">
    <property type="component" value="Chromosome"/>
</dbReference>
<keyword evidence="2" id="KW-1185">Reference proteome</keyword>
<evidence type="ECO:0000313" key="2">
    <source>
        <dbReference type="Proteomes" id="UP001211544"/>
    </source>
</evidence>